<protein>
    <submittedName>
        <fullName evidence="1">Uncharacterized protein</fullName>
    </submittedName>
</protein>
<accession>A0A382WAY5</accession>
<evidence type="ECO:0000313" key="1">
    <source>
        <dbReference type="EMBL" id="SVD56027.1"/>
    </source>
</evidence>
<gene>
    <name evidence="1" type="ORF">METZ01_LOCUS408881</name>
</gene>
<sequence length="240" mass="23936">AKGGNATLGSHTVVTDGEELGNIIAFGDDGTDLETPAASIQFEVDGTPGSGDMPGRIILGTTADGATAVTEAVRIDSSQNSTFAGSVTLADDKGINLGDEGQLVFTDDAPSTDHTATGIVVKMTALTGLGLMECVHIDSNGKLNEADADAASTMPAIGIALEANSSGSDADVKILIQGIVVDASWSFTPGADLFVATTDNAGTVTGTAPSGSGDTVQKIGVALTATSAFLNFNTTEVLLA</sequence>
<dbReference type="EMBL" id="UINC01158466">
    <property type="protein sequence ID" value="SVD56027.1"/>
    <property type="molecule type" value="Genomic_DNA"/>
</dbReference>
<reference evidence="1" key="1">
    <citation type="submission" date="2018-05" db="EMBL/GenBank/DDBJ databases">
        <authorList>
            <person name="Lanie J.A."/>
            <person name="Ng W.-L."/>
            <person name="Kazmierczak K.M."/>
            <person name="Andrzejewski T.M."/>
            <person name="Davidsen T.M."/>
            <person name="Wayne K.J."/>
            <person name="Tettelin H."/>
            <person name="Glass J.I."/>
            <person name="Rusch D."/>
            <person name="Podicherti R."/>
            <person name="Tsui H.-C.T."/>
            <person name="Winkler M.E."/>
        </authorList>
    </citation>
    <scope>NUCLEOTIDE SEQUENCE</scope>
</reference>
<proteinExistence type="predicted"/>
<feature type="non-terminal residue" evidence="1">
    <location>
        <position position="1"/>
    </location>
</feature>
<dbReference type="AlphaFoldDB" id="A0A382WAY5"/>
<organism evidence="1">
    <name type="scientific">marine metagenome</name>
    <dbReference type="NCBI Taxonomy" id="408172"/>
    <lineage>
        <taxon>unclassified sequences</taxon>
        <taxon>metagenomes</taxon>
        <taxon>ecological metagenomes</taxon>
    </lineage>
</organism>
<name>A0A382WAY5_9ZZZZ</name>